<keyword evidence="3" id="KW-1185">Reference proteome</keyword>
<reference evidence="1" key="3">
    <citation type="submission" date="2023-02" db="EMBL/GenBank/DDBJ databases">
        <title>Proposal of a novel subspecies: Alicyclobacillus hesperidum subspecies aegle.</title>
        <authorList>
            <person name="Goto K."/>
            <person name="Fujii T."/>
            <person name="Yasui K."/>
            <person name="Mochida K."/>
            <person name="Kato-Tanaka Y."/>
            <person name="Morohoshi S."/>
            <person name="An S.Y."/>
            <person name="Kasai H."/>
            <person name="Yokota A."/>
        </authorList>
    </citation>
    <scope>NUCLEOTIDE SEQUENCE</scope>
    <source>
        <strain evidence="1">DSM 12766</strain>
    </source>
</reference>
<dbReference type="RefSeq" id="WP_176780899.1">
    <property type="nucleotide sequence ID" value="NZ_BSRA01000003.1"/>
</dbReference>
<protein>
    <submittedName>
        <fullName evidence="2">Uncharacterized protein</fullName>
    </submittedName>
</protein>
<evidence type="ECO:0000313" key="1">
    <source>
        <dbReference type="EMBL" id="GLV13043.1"/>
    </source>
</evidence>
<name>A0A1H2WXW5_9BACL</name>
<reference evidence="3" key="2">
    <citation type="submission" date="2016-10" db="EMBL/GenBank/DDBJ databases">
        <authorList>
            <person name="Varghese N."/>
        </authorList>
    </citation>
    <scope>NUCLEOTIDE SEQUENCE [LARGE SCALE GENOMIC DNA]</scope>
    <source>
        <strain evidence="3">DSM 12489</strain>
    </source>
</reference>
<proteinExistence type="predicted"/>
<dbReference type="Proteomes" id="UP000182589">
    <property type="component" value="Unassembled WGS sequence"/>
</dbReference>
<evidence type="ECO:0000313" key="2">
    <source>
        <dbReference type="EMBL" id="SDW84809.1"/>
    </source>
</evidence>
<reference evidence="2" key="1">
    <citation type="submission" date="2016-10" db="EMBL/GenBank/DDBJ databases">
        <authorList>
            <person name="de Groot N.N."/>
        </authorList>
    </citation>
    <scope>NUCLEOTIDE SEQUENCE [LARGE SCALE GENOMIC DNA]</scope>
    <source>
        <strain evidence="2">DSM 12489</strain>
    </source>
</reference>
<dbReference type="AlphaFoldDB" id="A0A1H2WXW5"/>
<gene>
    <name evidence="1" type="ORF">Heshes_07270</name>
    <name evidence="2" type="ORF">SAMN04489725_1179</name>
</gene>
<evidence type="ECO:0000313" key="3">
    <source>
        <dbReference type="Proteomes" id="UP000182589"/>
    </source>
</evidence>
<dbReference type="EMBL" id="FNOJ01000017">
    <property type="protein sequence ID" value="SDW84809.1"/>
    <property type="molecule type" value="Genomic_DNA"/>
</dbReference>
<dbReference type="Proteomes" id="UP001157137">
    <property type="component" value="Unassembled WGS sequence"/>
</dbReference>
<organism evidence="2 3">
    <name type="scientific">Alicyclobacillus hesperidum</name>
    <dbReference type="NCBI Taxonomy" id="89784"/>
    <lineage>
        <taxon>Bacteria</taxon>
        <taxon>Bacillati</taxon>
        <taxon>Bacillota</taxon>
        <taxon>Bacilli</taxon>
        <taxon>Bacillales</taxon>
        <taxon>Alicyclobacillaceae</taxon>
        <taxon>Alicyclobacillus</taxon>
    </lineage>
</organism>
<dbReference type="STRING" id="89784.SAMN04489725_1179"/>
<sequence length="73" mass="8044">MNTATVVLTIDNRTNRVLRSISSAGAPTIHRGALARTAIYRLLHNGYVEASSFEGKFYTVLGFVEETEKGIEE</sequence>
<dbReference type="EMBL" id="BSRA01000003">
    <property type="protein sequence ID" value="GLV13043.1"/>
    <property type="molecule type" value="Genomic_DNA"/>
</dbReference>
<accession>A0A1H2WXW5</accession>